<evidence type="ECO:0000256" key="5">
    <source>
        <dbReference type="SAM" id="SignalP"/>
    </source>
</evidence>
<feature type="binding site" evidence="3">
    <location>
        <position position="161"/>
    </location>
    <ligand>
        <name>Cu cation</name>
        <dbReference type="ChEBI" id="CHEBI:23378"/>
    </ligand>
</feature>
<dbReference type="Gene3D" id="3.40.30.10">
    <property type="entry name" value="Glutaredoxin"/>
    <property type="match status" value="1"/>
</dbReference>
<dbReference type="AlphaFoldDB" id="A0A0B2BYH8"/>
<dbReference type="Pfam" id="PF02630">
    <property type="entry name" value="SCO1-SenC"/>
    <property type="match status" value="1"/>
</dbReference>
<accession>A0A0B2BYH8</accession>
<dbReference type="PANTHER" id="PTHR12151:SF25">
    <property type="entry name" value="LINALOOL DEHYDRATASE_ISOMERASE DOMAIN-CONTAINING PROTEIN"/>
    <property type="match status" value="1"/>
</dbReference>
<keyword evidence="5" id="KW-0732">Signal</keyword>
<keyword evidence="2 3" id="KW-0186">Copper</keyword>
<feature type="signal peptide" evidence="5">
    <location>
        <begin position="1"/>
        <end position="25"/>
    </location>
</feature>
<dbReference type="InterPro" id="IPR003782">
    <property type="entry name" value="SCO1/SenC"/>
</dbReference>
<comment type="caution">
    <text evidence="6">The sequence shown here is derived from an EMBL/GenBank/DDBJ whole genome shotgun (WGS) entry which is preliminary data.</text>
</comment>
<dbReference type="InterPro" id="IPR036249">
    <property type="entry name" value="Thioredoxin-like_sf"/>
</dbReference>
<keyword evidence="4" id="KW-1015">Disulfide bond</keyword>
<dbReference type="Proteomes" id="UP000030988">
    <property type="component" value="Unassembled WGS sequence"/>
</dbReference>
<feature type="binding site" evidence="3">
    <location>
        <position position="68"/>
    </location>
    <ligand>
        <name>Cu cation</name>
        <dbReference type="ChEBI" id="CHEBI:23378"/>
    </ligand>
</feature>
<dbReference type="CDD" id="cd02968">
    <property type="entry name" value="SCO"/>
    <property type="match status" value="1"/>
</dbReference>
<dbReference type="EMBL" id="JTDN01000002">
    <property type="protein sequence ID" value="KHL25067.1"/>
    <property type="molecule type" value="Genomic_DNA"/>
</dbReference>
<evidence type="ECO:0000313" key="7">
    <source>
        <dbReference type="Proteomes" id="UP000030988"/>
    </source>
</evidence>
<dbReference type="FunFam" id="3.40.30.10:FF:000013">
    <property type="entry name" value="Blast:Protein SCO1 homolog, mitochondrial"/>
    <property type="match status" value="1"/>
</dbReference>
<proteinExistence type="inferred from homology"/>
<gene>
    <name evidence="6" type="ORF">PK98_10785</name>
</gene>
<sequence length="196" mass="21154">MIVPALRRAALPLAALLLLPACGGAVEPPLAGTGIGGPFQLTGEDGQTVRWSDFEGKYRMVYFGYAYCPDVCPNDVNFMMKGYTAFKQQDPARAARVQPLFITIDPARDTPEVVTEFTDAFSPDLLGLTGTEAQIADAAKKFAVYYQRGEPSADGGYLMDHTRGAYLFGPDGEAIALLPVEQNPEAVAAELDRWVS</sequence>
<evidence type="ECO:0000256" key="1">
    <source>
        <dbReference type="ARBA" id="ARBA00010996"/>
    </source>
</evidence>
<name>A0A0B2BYH8_9SPHN</name>
<organism evidence="6 7">
    <name type="scientific">Croceibacterium mercuriale</name>
    <dbReference type="NCBI Taxonomy" id="1572751"/>
    <lineage>
        <taxon>Bacteria</taxon>
        <taxon>Pseudomonadati</taxon>
        <taxon>Pseudomonadota</taxon>
        <taxon>Alphaproteobacteria</taxon>
        <taxon>Sphingomonadales</taxon>
        <taxon>Erythrobacteraceae</taxon>
        <taxon>Croceibacterium</taxon>
    </lineage>
</organism>
<dbReference type="PANTHER" id="PTHR12151">
    <property type="entry name" value="ELECTRON TRANSPORT PROTIN SCO1/SENC FAMILY MEMBER"/>
    <property type="match status" value="1"/>
</dbReference>
<comment type="similarity">
    <text evidence="1">Belongs to the SCO1/2 family.</text>
</comment>
<evidence type="ECO:0000256" key="4">
    <source>
        <dbReference type="PIRSR" id="PIRSR603782-2"/>
    </source>
</evidence>
<feature type="chain" id="PRO_5002067822" evidence="5">
    <location>
        <begin position="26"/>
        <end position="196"/>
    </location>
</feature>
<keyword evidence="3" id="KW-0479">Metal-binding</keyword>
<reference evidence="6 7" key="1">
    <citation type="submission" date="2014-11" db="EMBL/GenBank/DDBJ databases">
        <title>Draft genome sequence of Kirrobacter mercurialis.</title>
        <authorList>
            <person name="Coil D.A."/>
            <person name="Eisen J.A."/>
        </authorList>
    </citation>
    <scope>NUCLEOTIDE SEQUENCE [LARGE SCALE GENOMIC DNA]</scope>
    <source>
        <strain evidence="6 7">Coronado</strain>
    </source>
</reference>
<dbReference type="STRING" id="1572751.PK98_10785"/>
<keyword evidence="7" id="KW-1185">Reference proteome</keyword>
<feature type="binding site" evidence="3">
    <location>
        <position position="72"/>
    </location>
    <ligand>
        <name>Cu cation</name>
        <dbReference type="ChEBI" id="CHEBI:23378"/>
    </ligand>
</feature>
<evidence type="ECO:0000256" key="3">
    <source>
        <dbReference type="PIRSR" id="PIRSR603782-1"/>
    </source>
</evidence>
<dbReference type="SUPFAM" id="SSF52833">
    <property type="entry name" value="Thioredoxin-like"/>
    <property type="match status" value="1"/>
</dbReference>
<protein>
    <submittedName>
        <fullName evidence="6">Electron transporter</fullName>
    </submittedName>
</protein>
<feature type="disulfide bond" description="Redox-active" evidence="4">
    <location>
        <begin position="68"/>
        <end position="72"/>
    </location>
</feature>
<evidence type="ECO:0000313" key="6">
    <source>
        <dbReference type="EMBL" id="KHL25067.1"/>
    </source>
</evidence>
<evidence type="ECO:0000256" key="2">
    <source>
        <dbReference type="ARBA" id="ARBA00023008"/>
    </source>
</evidence>
<dbReference type="GO" id="GO:0046872">
    <property type="term" value="F:metal ion binding"/>
    <property type="evidence" value="ECO:0007669"/>
    <property type="project" value="UniProtKB-KW"/>
</dbReference>